<name>A0ABY5VC72_9FIRM</name>
<protein>
    <submittedName>
        <fullName evidence="1">Uncharacterized protein</fullName>
    </submittedName>
</protein>
<sequence>MRKYRNETVEKLELLSCNRCGKSIKLVNGMEAEGVCHVEVPWGYFSEMDGEVHSFDLCEECYRKLIKEFAIPVTVRERKELL</sequence>
<accession>A0ABY5VC72</accession>
<reference evidence="1" key="1">
    <citation type="journal article" date="2022" name="Cell">
        <title>Design, construction, and in vivo augmentation of a complex gut microbiome.</title>
        <authorList>
            <person name="Cheng A.G."/>
            <person name="Ho P.Y."/>
            <person name="Aranda-Diaz A."/>
            <person name="Jain S."/>
            <person name="Yu F.B."/>
            <person name="Meng X."/>
            <person name="Wang M."/>
            <person name="Iakiviak M."/>
            <person name="Nagashima K."/>
            <person name="Zhao A."/>
            <person name="Murugkar P."/>
            <person name="Patil A."/>
            <person name="Atabakhsh K."/>
            <person name="Weakley A."/>
            <person name="Yan J."/>
            <person name="Brumbaugh A.R."/>
            <person name="Higginbottom S."/>
            <person name="Dimas A."/>
            <person name="Shiver A.L."/>
            <person name="Deutschbauer A."/>
            <person name="Neff N."/>
            <person name="Sonnenburg J.L."/>
            <person name="Huang K.C."/>
            <person name="Fischbach M.A."/>
        </authorList>
    </citation>
    <scope>NUCLEOTIDE SEQUENCE</scope>
    <source>
        <strain evidence="1">DSM 19829</strain>
    </source>
</reference>
<keyword evidence="2" id="KW-1185">Reference proteome</keyword>
<dbReference type="Proteomes" id="UP001060164">
    <property type="component" value="Chromosome"/>
</dbReference>
<dbReference type="RefSeq" id="WP_028530280.1">
    <property type="nucleotide sequence ID" value="NZ_CABLBR010000054.1"/>
</dbReference>
<gene>
    <name evidence="1" type="ORF">NQ502_12275</name>
</gene>
<dbReference type="EMBL" id="CP102290">
    <property type="protein sequence ID" value="UWP58164.1"/>
    <property type="molecule type" value="Genomic_DNA"/>
</dbReference>
<evidence type="ECO:0000313" key="2">
    <source>
        <dbReference type="Proteomes" id="UP001060164"/>
    </source>
</evidence>
<proteinExistence type="predicted"/>
<organism evidence="1 2">
    <name type="scientific">Ruminococcus gauvreauii</name>
    <dbReference type="NCBI Taxonomy" id="438033"/>
    <lineage>
        <taxon>Bacteria</taxon>
        <taxon>Bacillati</taxon>
        <taxon>Bacillota</taxon>
        <taxon>Clostridia</taxon>
        <taxon>Eubacteriales</taxon>
        <taxon>Oscillospiraceae</taxon>
        <taxon>Ruminococcus</taxon>
    </lineage>
</organism>
<evidence type="ECO:0000313" key="1">
    <source>
        <dbReference type="EMBL" id="UWP58164.1"/>
    </source>
</evidence>